<dbReference type="Pfam" id="PF08282">
    <property type="entry name" value="Hydrolase_3"/>
    <property type="match status" value="1"/>
</dbReference>
<dbReference type="GO" id="GO:0016791">
    <property type="term" value="F:phosphatase activity"/>
    <property type="evidence" value="ECO:0007669"/>
    <property type="project" value="TreeGrafter"/>
</dbReference>
<proteinExistence type="predicted"/>
<dbReference type="EMBL" id="OBQC01000007">
    <property type="protein sequence ID" value="SOC40289.1"/>
    <property type="molecule type" value="Genomic_DNA"/>
</dbReference>
<evidence type="ECO:0000313" key="1">
    <source>
        <dbReference type="EMBL" id="SOC40289.1"/>
    </source>
</evidence>
<dbReference type="GO" id="GO:0005829">
    <property type="term" value="C:cytosol"/>
    <property type="evidence" value="ECO:0007669"/>
    <property type="project" value="TreeGrafter"/>
</dbReference>
<dbReference type="InterPro" id="IPR006379">
    <property type="entry name" value="HAD-SF_hydro_IIB"/>
</dbReference>
<evidence type="ECO:0000313" key="2">
    <source>
        <dbReference type="Proteomes" id="UP000219252"/>
    </source>
</evidence>
<organism evidence="1 2">
    <name type="scientific">Ureibacillus acetophenoni</name>
    <dbReference type="NCBI Taxonomy" id="614649"/>
    <lineage>
        <taxon>Bacteria</taxon>
        <taxon>Bacillati</taxon>
        <taxon>Bacillota</taxon>
        <taxon>Bacilli</taxon>
        <taxon>Bacillales</taxon>
        <taxon>Caryophanaceae</taxon>
        <taxon>Ureibacillus</taxon>
    </lineage>
</organism>
<reference evidence="2" key="1">
    <citation type="submission" date="2017-08" db="EMBL/GenBank/DDBJ databases">
        <authorList>
            <person name="Varghese N."/>
            <person name="Submissions S."/>
        </authorList>
    </citation>
    <scope>NUCLEOTIDE SEQUENCE [LARGE SCALE GENOMIC DNA]</scope>
    <source>
        <strain evidence="2">JC23</strain>
    </source>
</reference>
<dbReference type="PANTHER" id="PTHR10000:SF53">
    <property type="entry name" value="5-AMINO-6-(5-PHOSPHO-D-RIBITYLAMINO)URACIL PHOSPHATASE YBJI-RELATED"/>
    <property type="match status" value="1"/>
</dbReference>
<dbReference type="GO" id="GO:0000287">
    <property type="term" value="F:magnesium ion binding"/>
    <property type="evidence" value="ECO:0007669"/>
    <property type="project" value="TreeGrafter"/>
</dbReference>
<evidence type="ECO:0008006" key="3">
    <source>
        <dbReference type="Google" id="ProtNLM"/>
    </source>
</evidence>
<dbReference type="OrthoDB" id="1650327at2"/>
<dbReference type="Gene3D" id="3.30.1240.10">
    <property type="match status" value="1"/>
</dbReference>
<dbReference type="AlphaFoldDB" id="A0A285UEQ1"/>
<gene>
    <name evidence="1" type="ORF">SAMN05877842_107174</name>
</gene>
<dbReference type="PANTHER" id="PTHR10000">
    <property type="entry name" value="PHOSPHOSERINE PHOSPHATASE"/>
    <property type="match status" value="1"/>
</dbReference>
<keyword evidence="2" id="KW-1185">Reference proteome</keyword>
<dbReference type="Proteomes" id="UP000219252">
    <property type="component" value="Unassembled WGS sequence"/>
</dbReference>
<dbReference type="InterPro" id="IPR023214">
    <property type="entry name" value="HAD_sf"/>
</dbReference>
<dbReference type="Gene3D" id="3.40.50.1000">
    <property type="entry name" value="HAD superfamily/HAD-like"/>
    <property type="match status" value="1"/>
</dbReference>
<dbReference type="SUPFAM" id="SSF56784">
    <property type="entry name" value="HAD-like"/>
    <property type="match status" value="1"/>
</dbReference>
<sequence>MKFIFDIDGTVCFDGRTIDESICLAFDEIIRANHEIVFASARPIRDLIPVLPERFRHGSLVGGNGTFVFEQGKIEVEYFKDELLKQLLACIEANQLTYLADSDWDYAYTGDTEHPIYRNINKTSAENREITELQKICKLVLFHPTEQVLQELSQLPVTIVEYKNENAIDISPLGVDKVSGLRKLKVDQFIAFGNDSNDQCLFENAIHSVCIGDNDVKRYATETISRAQIPATISRILESLEGQKYENTNEIKTW</sequence>
<dbReference type="NCBIfam" id="TIGR01484">
    <property type="entry name" value="HAD-SF-IIB"/>
    <property type="match status" value="1"/>
</dbReference>
<accession>A0A285UEQ1</accession>
<protein>
    <recommendedName>
        <fullName evidence="3">Hydroxymethylpyrimidine pyrophosphatase-like HAD family hydrolase</fullName>
    </recommendedName>
</protein>
<dbReference type="RefSeq" id="WP_097149756.1">
    <property type="nucleotide sequence ID" value="NZ_OBQC01000007.1"/>
</dbReference>
<name>A0A285UEQ1_9BACL</name>
<dbReference type="InterPro" id="IPR036412">
    <property type="entry name" value="HAD-like_sf"/>
</dbReference>